<evidence type="ECO:0000259" key="1">
    <source>
        <dbReference type="Pfam" id="PF09949"/>
    </source>
</evidence>
<reference evidence="2" key="1">
    <citation type="submission" date="2021-06" db="EMBL/GenBank/DDBJ databases">
        <title>44 bacteria genomes isolated from Dapeng, Shenzhen.</title>
        <authorList>
            <person name="Zheng W."/>
            <person name="Yu S."/>
            <person name="Huang Y."/>
        </authorList>
    </citation>
    <scope>NUCLEOTIDE SEQUENCE</scope>
    <source>
        <strain evidence="2">DP5N28-2</strain>
    </source>
</reference>
<dbReference type="Pfam" id="PF09949">
    <property type="entry name" value="APP1_cat"/>
    <property type="match status" value="1"/>
</dbReference>
<feature type="domain" description="Phosphatidate phosphatase APP1 catalytic" evidence="1">
    <location>
        <begin position="149"/>
        <end position="305"/>
    </location>
</feature>
<keyword evidence="3" id="KW-1185">Reference proteome</keyword>
<evidence type="ECO:0000313" key="3">
    <source>
        <dbReference type="Proteomes" id="UP000753961"/>
    </source>
</evidence>
<protein>
    <submittedName>
        <fullName evidence="2">DUF2183 domain-containing protein</fullName>
    </submittedName>
</protein>
<name>A0A953HN89_9BACT</name>
<sequence>MWKNIKQLSQLIGKFTNRVVIGDPLLIHAYRSYGNEKEIVVRGRVIENEGITVQKEDGFWKNLVNNIRRFETDELRSIPIHLHFQGQTYEMISDREGYFYFRIPRHDFSSDSIVHWDQAEISLPEHRYKSDRLIRKKVDIMWPGSSSRYGIISDIDDTILMSHVGSWLKLQMIYVTLFQNVYQRKPFDGMSEALAFLAQDAKGQHVNPTFYVSNSPWSLYEVLEEFLQIHEMPVGPISLRDYGAFFGQQLEDFRQHKSNTIEHLLEFYPDLPFILIGDATEKDADIYLEKYSKYPDRILAIFIREGRKKEQNLRVRELFATYEDQPFYLVKHSRDMMNFSRQLQSSEKH</sequence>
<dbReference type="PANTHER" id="PTHR28208:SF3">
    <property type="entry name" value="PHOSPHATIDATE PHOSPHATASE APP1"/>
    <property type="match status" value="1"/>
</dbReference>
<organism evidence="2 3">
    <name type="scientific">Membranihabitans marinus</name>
    <dbReference type="NCBI Taxonomy" id="1227546"/>
    <lineage>
        <taxon>Bacteria</taxon>
        <taxon>Pseudomonadati</taxon>
        <taxon>Bacteroidota</taxon>
        <taxon>Saprospiria</taxon>
        <taxon>Saprospirales</taxon>
        <taxon>Saprospiraceae</taxon>
        <taxon>Membranihabitans</taxon>
    </lineage>
</organism>
<dbReference type="AlphaFoldDB" id="A0A953HN89"/>
<dbReference type="Proteomes" id="UP000753961">
    <property type="component" value="Unassembled WGS sequence"/>
</dbReference>
<dbReference type="EMBL" id="JAHVHU010000005">
    <property type="protein sequence ID" value="MBY5957653.1"/>
    <property type="molecule type" value="Genomic_DNA"/>
</dbReference>
<comment type="caution">
    <text evidence="2">The sequence shown here is derived from an EMBL/GenBank/DDBJ whole genome shotgun (WGS) entry which is preliminary data.</text>
</comment>
<dbReference type="InterPro" id="IPR019236">
    <property type="entry name" value="APP1_cat"/>
</dbReference>
<accession>A0A953HN89</accession>
<proteinExistence type="predicted"/>
<evidence type="ECO:0000313" key="2">
    <source>
        <dbReference type="EMBL" id="MBY5957653.1"/>
    </source>
</evidence>
<dbReference type="RefSeq" id="WP_222579171.1">
    <property type="nucleotide sequence ID" value="NZ_JAHVHU010000005.1"/>
</dbReference>
<gene>
    <name evidence="2" type="ORF">KUV50_05900</name>
</gene>
<dbReference type="GO" id="GO:0008195">
    <property type="term" value="F:phosphatidate phosphatase activity"/>
    <property type="evidence" value="ECO:0007669"/>
    <property type="project" value="InterPro"/>
</dbReference>
<dbReference type="InterPro" id="IPR052935">
    <property type="entry name" value="Mg2+_PAP"/>
</dbReference>
<dbReference type="PANTHER" id="PTHR28208">
    <property type="entry name" value="PHOSPHATIDATE PHOSPHATASE APP1"/>
    <property type="match status" value="1"/>
</dbReference>